<reference evidence="13" key="1">
    <citation type="submission" date="2021-08" db="EMBL/GenBank/DDBJ databases">
        <title>WGS assembly of Ceratopteris richardii.</title>
        <authorList>
            <person name="Marchant D.B."/>
            <person name="Chen G."/>
            <person name="Jenkins J."/>
            <person name="Shu S."/>
            <person name="Leebens-Mack J."/>
            <person name="Grimwood J."/>
            <person name="Schmutz J."/>
            <person name="Soltis P."/>
            <person name="Soltis D."/>
            <person name="Chen Z.-H."/>
        </authorList>
    </citation>
    <scope>NUCLEOTIDE SEQUENCE</scope>
    <source>
        <strain evidence="13">Whitten #5841</strain>
        <tissue evidence="13">Leaf</tissue>
    </source>
</reference>
<comment type="caution">
    <text evidence="13">The sequence shown here is derived from an EMBL/GenBank/DDBJ whole genome shotgun (WGS) entry which is preliminary data.</text>
</comment>
<dbReference type="GO" id="GO:0016740">
    <property type="term" value="F:transferase activity"/>
    <property type="evidence" value="ECO:0007669"/>
    <property type="project" value="UniProtKB-KW"/>
</dbReference>
<feature type="domain" description="SsuA/THI5-like" evidence="12">
    <location>
        <begin position="17"/>
        <end position="234"/>
    </location>
</feature>
<dbReference type="PANTHER" id="PTHR31528">
    <property type="entry name" value="4-AMINO-5-HYDROXYMETHYL-2-METHYLPYRIMIDINE PHOSPHATE SYNTHASE THI11-RELATED"/>
    <property type="match status" value="1"/>
</dbReference>
<dbReference type="GO" id="GO:0009228">
    <property type="term" value="P:thiamine biosynthetic process"/>
    <property type="evidence" value="ECO:0007669"/>
    <property type="project" value="UniProtKB-KW"/>
</dbReference>
<sequence length="346" mass="38372">MAEVKDNVVVALDWTPNSNHVGFFVAQALGFYRDAGLLVSFISPEAENYSVTPASRLANGSALFALGPSETVISHHLPPVGPSRPKLIAIATILQHDLSAIATLKTSGIQRPCDLDGRKYASYGARFEGRIVQKLIQCDGGKGHFSEVIPDKLEIWDTLLSGKADATWIFKSWEGVDARLKEIELNDFSLSDFGIPYGYSPVLICCPDTLKKKPEMVRTFLECTGKGFVYASTNIEHASKILMDAINDESSRMHNNLDPHLVLESLKYMANDFLDHSRKWGVMERNRWKSFIEWLSSQDLLTSLIQSRNPIPGVSASLDDLRSGDAGFILRAADLDLDEMFTNAYL</sequence>
<name>A0A8T2QX45_CERRI</name>
<dbReference type="GO" id="GO:0046872">
    <property type="term" value="F:metal ion binding"/>
    <property type="evidence" value="ECO:0007669"/>
    <property type="project" value="UniProtKB-KW"/>
</dbReference>
<keyword evidence="9" id="KW-0408">Iron</keyword>
<evidence type="ECO:0000259" key="12">
    <source>
        <dbReference type="Pfam" id="PF09084"/>
    </source>
</evidence>
<evidence type="ECO:0000256" key="8">
    <source>
        <dbReference type="ARBA" id="ARBA00022977"/>
    </source>
</evidence>
<dbReference type="AlphaFoldDB" id="A0A8T2QX45"/>
<dbReference type="OMA" id="IDATWIF"/>
<dbReference type="Pfam" id="PF09084">
    <property type="entry name" value="NMT1"/>
    <property type="match status" value="1"/>
</dbReference>
<comment type="subunit">
    <text evidence="4">Homodimer.</text>
</comment>
<evidence type="ECO:0000256" key="4">
    <source>
        <dbReference type="ARBA" id="ARBA00011738"/>
    </source>
</evidence>
<evidence type="ECO:0000313" key="13">
    <source>
        <dbReference type="EMBL" id="KAH7288058.1"/>
    </source>
</evidence>
<proteinExistence type="inferred from homology"/>
<evidence type="ECO:0000256" key="11">
    <source>
        <dbReference type="ARBA" id="ARBA00048179"/>
    </source>
</evidence>
<evidence type="ECO:0000256" key="6">
    <source>
        <dbReference type="ARBA" id="ARBA00022723"/>
    </source>
</evidence>
<gene>
    <name evidence="13" type="ORF">KP509_31G009900</name>
</gene>
<comment type="catalytic activity">
    <reaction evidence="11">
        <text>N(6)-(pyridoxal phosphate)-L-lysyl-[4-amino-5-hydroxymethyl-2-methylpyrimidine phosphate synthase] + L-histidyl-[4-amino-5-hydroxymethyl-2-methylpyrimidine phosphate synthase] + 2 Fe(3+) + 4 H2O = L-lysyl-[4-amino-5-hydroxymethyl-2-methylpyrimidine phosphate synthase] + (2S)-2-amino-5-hydroxy-4-oxopentanoyl-[4-amino-5-hydroxymethyl-2-methylpyrimidine phosphate synthase] + 4-amino-2-methyl-5-(phosphooxymethyl)pyrimidine + 3-oxopropanoate + 2 Fe(2+) + 2 H(+)</text>
        <dbReference type="Rhea" id="RHEA:65756"/>
        <dbReference type="Rhea" id="RHEA-COMP:16892"/>
        <dbReference type="Rhea" id="RHEA-COMP:16893"/>
        <dbReference type="Rhea" id="RHEA-COMP:16894"/>
        <dbReference type="Rhea" id="RHEA-COMP:16895"/>
        <dbReference type="ChEBI" id="CHEBI:15377"/>
        <dbReference type="ChEBI" id="CHEBI:15378"/>
        <dbReference type="ChEBI" id="CHEBI:29033"/>
        <dbReference type="ChEBI" id="CHEBI:29034"/>
        <dbReference type="ChEBI" id="CHEBI:29969"/>
        <dbReference type="ChEBI" id="CHEBI:29979"/>
        <dbReference type="ChEBI" id="CHEBI:33190"/>
        <dbReference type="ChEBI" id="CHEBI:58354"/>
        <dbReference type="ChEBI" id="CHEBI:143915"/>
        <dbReference type="ChEBI" id="CHEBI:157692"/>
    </reaction>
    <physiologicalReaction direction="left-to-right" evidence="11">
        <dbReference type="Rhea" id="RHEA:65757"/>
    </physiologicalReaction>
</comment>
<evidence type="ECO:0000256" key="3">
    <source>
        <dbReference type="ARBA" id="ARBA00009406"/>
    </source>
</evidence>
<keyword evidence="7" id="KW-0663">Pyridoxal phosphate</keyword>
<organism evidence="13 14">
    <name type="scientific">Ceratopteris richardii</name>
    <name type="common">Triangle waterfern</name>
    <dbReference type="NCBI Taxonomy" id="49495"/>
    <lineage>
        <taxon>Eukaryota</taxon>
        <taxon>Viridiplantae</taxon>
        <taxon>Streptophyta</taxon>
        <taxon>Embryophyta</taxon>
        <taxon>Tracheophyta</taxon>
        <taxon>Polypodiopsida</taxon>
        <taxon>Polypodiidae</taxon>
        <taxon>Polypodiales</taxon>
        <taxon>Pteridineae</taxon>
        <taxon>Pteridaceae</taxon>
        <taxon>Parkerioideae</taxon>
        <taxon>Ceratopteris</taxon>
    </lineage>
</organism>
<keyword evidence="6" id="KW-0479">Metal-binding</keyword>
<dbReference type="Proteomes" id="UP000825935">
    <property type="component" value="Chromosome 31"/>
</dbReference>
<evidence type="ECO:0000256" key="7">
    <source>
        <dbReference type="ARBA" id="ARBA00022898"/>
    </source>
</evidence>
<dbReference type="EMBL" id="CM035436">
    <property type="protein sequence ID" value="KAH7288058.1"/>
    <property type="molecule type" value="Genomic_DNA"/>
</dbReference>
<dbReference type="InterPro" id="IPR015168">
    <property type="entry name" value="SsuA/THI5"/>
</dbReference>
<evidence type="ECO:0000256" key="2">
    <source>
        <dbReference type="ARBA" id="ARBA00004948"/>
    </source>
</evidence>
<dbReference type="Gene3D" id="3.40.190.10">
    <property type="entry name" value="Periplasmic binding protein-like II"/>
    <property type="match status" value="2"/>
</dbReference>
<dbReference type="OrthoDB" id="434407at2759"/>
<comment type="pathway">
    <text evidence="2">Cofactor biosynthesis; thiamine diphosphate biosynthesis.</text>
</comment>
<accession>A0A8T2QX45</accession>
<keyword evidence="8" id="KW-0784">Thiamine biosynthesis</keyword>
<evidence type="ECO:0000256" key="1">
    <source>
        <dbReference type="ARBA" id="ARBA00003469"/>
    </source>
</evidence>
<keyword evidence="14" id="KW-1185">Reference proteome</keyword>
<evidence type="ECO:0000256" key="5">
    <source>
        <dbReference type="ARBA" id="ARBA00022679"/>
    </source>
</evidence>
<evidence type="ECO:0000256" key="10">
    <source>
        <dbReference type="ARBA" id="ARBA00033171"/>
    </source>
</evidence>
<protein>
    <recommendedName>
        <fullName evidence="10">Thiamine pyrimidine synthase</fullName>
    </recommendedName>
</protein>
<dbReference type="SUPFAM" id="SSF53850">
    <property type="entry name" value="Periplasmic binding protein-like II"/>
    <property type="match status" value="1"/>
</dbReference>
<comment type="function">
    <text evidence="1">Responsible for the formation of the pyrimidine heterocycle in the thiamine biosynthesis pathway. Catalyzes the formation of hydroxymethylpyrimidine phosphate (HMP-P) from histidine and pyridoxal phosphate (PLP). The protein uses PLP and the active site histidine to form HMP-P, generating an inactive enzyme. The enzyme can only undergo a single turnover, which suggests it is a suicide enzyme.</text>
</comment>
<dbReference type="InterPro" id="IPR027939">
    <property type="entry name" value="NMT1/THI5"/>
</dbReference>
<evidence type="ECO:0000256" key="9">
    <source>
        <dbReference type="ARBA" id="ARBA00023004"/>
    </source>
</evidence>
<comment type="similarity">
    <text evidence="3">Belongs to the NMT1/THI5 family.</text>
</comment>
<keyword evidence="5" id="KW-0808">Transferase</keyword>
<evidence type="ECO:0000313" key="14">
    <source>
        <dbReference type="Proteomes" id="UP000825935"/>
    </source>
</evidence>
<dbReference type="PANTHER" id="PTHR31528:SF1">
    <property type="entry name" value="4-AMINO-5-HYDROXYMETHYL-2-METHYLPYRIMIDINE PHOSPHATE SYNTHASE THI11-RELATED"/>
    <property type="match status" value="1"/>
</dbReference>